<dbReference type="Gene3D" id="1.10.260.40">
    <property type="entry name" value="lambda repressor-like DNA-binding domains"/>
    <property type="match status" value="1"/>
</dbReference>
<evidence type="ECO:0000256" key="4">
    <source>
        <dbReference type="ARBA" id="ARBA00035107"/>
    </source>
</evidence>
<proteinExistence type="inferred from homology"/>
<dbReference type="Pfam" id="PF21291">
    <property type="entry name" value="CYNS_N"/>
    <property type="match status" value="1"/>
</dbReference>
<evidence type="ECO:0000313" key="7">
    <source>
        <dbReference type="EMBL" id="RKP36241.1"/>
    </source>
</evidence>
<evidence type="ECO:0000256" key="5">
    <source>
        <dbReference type="HAMAP-Rule" id="MF_03139"/>
    </source>
</evidence>
<dbReference type="GO" id="GO:0003677">
    <property type="term" value="F:DNA binding"/>
    <property type="evidence" value="ECO:0007669"/>
    <property type="project" value="InterPro"/>
</dbReference>
<keyword evidence="8" id="KW-1185">Reference proteome</keyword>
<dbReference type="InterPro" id="IPR003712">
    <property type="entry name" value="Cyanate_lyase_C"/>
</dbReference>
<evidence type="ECO:0000256" key="3">
    <source>
        <dbReference type="ARBA" id="ARBA00023239"/>
    </source>
</evidence>
<evidence type="ECO:0000259" key="6">
    <source>
        <dbReference type="SMART" id="SM01116"/>
    </source>
</evidence>
<dbReference type="NCBIfam" id="TIGR00673">
    <property type="entry name" value="cynS"/>
    <property type="match status" value="1"/>
</dbReference>
<dbReference type="GO" id="GO:0008824">
    <property type="term" value="F:cyanate hydratase activity"/>
    <property type="evidence" value="ECO:0007669"/>
    <property type="project" value="UniProtKB-UniRule"/>
</dbReference>
<dbReference type="AlphaFoldDB" id="A0A4P9ZTS1"/>
<feature type="active site" evidence="5">
    <location>
        <position position="93"/>
    </location>
</feature>
<dbReference type="NCBIfam" id="NF002773">
    <property type="entry name" value="PRK02866.1"/>
    <property type="match status" value="1"/>
</dbReference>
<comment type="function">
    <text evidence="4">Transcriptional coactivator that stimulates GCN4-dependent transcriptional activity by bridging the DNA-binding region of GCN4 and TBP (SPT15), thereby recruiting TBP to GCN4-bound promoters. Involved in induction of the ribosome quality control (RQC) pathway; a pathway that degrades nascent peptide chains during problematic translation. Required to prevent stalled ribosomes from frameshifting.</text>
</comment>
<reference evidence="8" key="1">
    <citation type="journal article" date="2018" name="Nat. Microbiol.">
        <title>Leveraging single-cell genomics to expand the fungal tree of life.</title>
        <authorList>
            <person name="Ahrendt S.R."/>
            <person name="Quandt C.A."/>
            <person name="Ciobanu D."/>
            <person name="Clum A."/>
            <person name="Salamov A."/>
            <person name="Andreopoulos B."/>
            <person name="Cheng J.F."/>
            <person name="Woyke T."/>
            <person name="Pelin A."/>
            <person name="Henrissat B."/>
            <person name="Reynolds N.K."/>
            <person name="Benny G.L."/>
            <person name="Smith M.E."/>
            <person name="James T.Y."/>
            <person name="Grigoriev I.V."/>
        </authorList>
    </citation>
    <scope>NUCLEOTIDE SEQUENCE [LARGE SCALE GENOMIC DNA]</scope>
    <source>
        <strain evidence="8">RSA 468</strain>
    </source>
</reference>
<dbReference type="Gene3D" id="3.30.1160.10">
    <property type="entry name" value="Cyanate lyase, C-terminal domain"/>
    <property type="match status" value="1"/>
</dbReference>
<comment type="catalytic activity">
    <reaction evidence="5">
        <text>cyanate + hydrogencarbonate + 3 H(+) = NH4(+) + 2 CO2</text>
        <dbReference type="Rhea" id="RHEA:11120"/>
        <dbReference type="ChEBI" id="CHEBI:15378"/>
        <dbReference type="ChEBI" id="CHEBI:16526"/>
        <dbReference type="ChEBI" id="CHEBI:17544"/>
        <dbReference type="ChEBI" id="CHEBI:28938"/>
        <dbReference type="ChEBI" id="CHEBI:29195"/>
        <dbReference type="EC" id="4.2.1.104"/>
    </reaction>
</comment>
<dbReference type="HAMAP" id="MF_00535">
    <property type="entry name" value="Cyanate_hydrat"/>
    <property type="match status" value="1"/>
</dbReference>
<accession>A0A4P9ZTS1</accession>
<evidence type="ECO:0000313" key="8">
    <source>
        <dbReference type="Proteomes" id="UP000268162"/>
    </source>
</evidence>
<dbReference type="CDD" id="cd00093">
    <property type="entry name" value="HTH_XRE"/>
    <property type="match status" value="1"/>
</dbReference>
<comment type="similarity">
    <text evidence="2">Belongs to the MBF1 family.</text>
</comment>
<feature type="domain" description="Cyanate lyase C-terminal" evidence="6">
    <location>
        <begin position="80"/>
        <end position="152"/>
    </location>
</feature>
<feature type="active site" evidence="5">
    <location>
        <position position="119"/>
    </location>
</feature>
<dbReference type="InterPro" id="IPR008076">
    <property type="entry name" value="Cyanase"/>
</dbReference>
<dbReference type="EC" id="4.2.1.104" evidence="5"/>
<comment type="similarity">
    <text evidence="5">Belongs to the cyanase family.</text>
</comment>
<evidence type="ECO:0000256" key="2">
    <source>
        <dbReference type="ARBA" id="ARBA00009802"/>
    </source>
</evidence>
<feature type="active site" evidence="5">
    <location>
        <position position="96"/>
    </location>
</feature>
<dbReference type="OrthoDB" id="10019422at2759"/>
<dbReference type="CDD" id="cd00559">
    <property type="entry name" value="Cyanase_C"/>
    <property type="match status" value="1"/>
</dbReference>
<dbReference type="Pfam" id="PF02560">
    <property type="entry name" value="Cyanate_lyase"/>
    <property type="match status" value="1"/>
</dbReference>
<dbReference type="EMBL" id="ML002692">
    <property type="protein sequence ID" value="RKP36241.1"/>
    <property type="molecule type" value="Genomic_DNA"/>
</dbReference>
<dbReference type="SUPFAM" id="SSF55234">
    <property type="entry name" value="Cyanase C-terminal domain"/>
    <property type="match status" value="1"/>
</dbReference>
<dbReference type="SUPFAM" id="SSF47413">
    <property type="entry name" value="lambda repressor-like DNA-binding domains"/>
    <property type="match status" value="1"/>
</dbReference>
<dbReference type="InterPro" id="IPR048564">
    <property type="entry name" value="CYNS_N"/>
</dbReference>
<evidence type="ECO:0000256" key="1">
    <source>
        <dbReference type="ARBA" id="ARBA00003561"/>
    </source>
</evidence>
<protein>
    <recommendedName>
        <fullName evidence="5">Cyanate hydratase</fullName>
        <shortName evidence="5">Cyanase</shortName>
        <ecNumber evidence="5">4.2.1.104</ecNumber>
    </recommendedName>
    <alternativeName>
        <fullName evidence="5">Cyanate hydrolase</fullName>
    </alternativeName>
    <alternativeName>
        <fullName evidence="5">Cyanate lyase</fullName>
    </alternativeName>
</protein>
<dbReference type="SMART" id="SM01116">
    <property type="entry name" value="Cyanate_lyase"/>
    <property type="match status" value="1"/>
</dbReference>
<keyword evidence="3 5" id="KW-0456">Lyase</keyword>
<dbReference type="STRING" id="215637.A0A4P9ZTS1"/>
<dbReference type="InterPro" id="IPR010982">
    <property type="entry name" value="Lambda_DNA-bd_dom_sf"/>
</dbReference>
<dbReference type="PANTHER" id="PTHR34186:SF2">
    <property type="entry name" value="CYANATE HYDRATASE"/>
    <property type="match status" value="1"/>
</dbReference>
<gene>
    <name evidence="5" type="primary">cyn1</name>
    <name evidence="7" type="ORF">BJ085DRAFT_39999</name>
</gene>
<organism evidence="7 8">
    <name type="scientific">Dimargaris cristalligena</name>
    <dbReference type="NCBI Taxonomy" id="215637"/>
    <lineage>
        <taxon>Eukaryota</taxon>
        <taxon>Fungi</taxon>
        <taxon>Fungi incertae sedis</taxon>
        <taxon>Zoopagomycota</taxon>
        <taxon>Kickxellomycotina</taxon>
        <taxon>Dimargaritomycetes</taxon>
        <taxon>Dimargaritales</taxon>
        <taxon>Dimargaritaceae</taxon>
        <taxon>Dimargaris</taxon>
    </lineage>
</organism>
<comment type="function">
    <text evidence="1 5">Catalyzes the reaction of cyanate with bicarbonate to produce ammonia and carbon dioxide.</text>
</comment>
<dbReference type="PIRSF" id="PIRSF001263">
    <property type="entry name" value="Cyanate_hydratas"/>
    <property type="match status" value="1"/>
</dbReference>
<sequence>MIKTLPPGCQKLLEAKCRSGLTFEAIAKKVGRDEVWVAALFYGQAQPSKDDINTLAALLNLSAETLVEDFVFSGLPTRGGLIETNTRDPVLYRFFEIFQNYGVPLKAILQEKFGDGIMSAVNFKMHVDKVPTPKGDRVKITLDGAFLPYKPW</sequence>
<dbReference type="InterPro" id="IPR036581">
    <property type="entry name" value="Cyanate_lyase_C_sf"/>
</dbReference>
<dbReference type="PRINTS" id="PR01693">
    <property type="entry name" value="CYANASE"/>
</dbReference>
<dbReference type="PANTHER" id="PTHR34186">
    <property type="entry name" value="CYANATE HYDRATASE"/>
    <property type="match status" value="1"/>
</dbReference>
<dbReference type="Proteomes" id="UP000268162">
    <property type="component" value="Unassembled WGS sequence"/>
</dbReference>
<dbReference type="InterPro" id="IPR001387">
    <property type="entry name" value="Cro/C1-type_HTH"/>
</dbReference>
<name>A0A4P9ZTS1_9FUNG</name>